<feature type="transmembrane region" description="Helical" evidence="7">
    <location>
        <begin position="534"/>
        <end position="560"/>
    </location>
</feature>
<comment type="subcellular location">
    <subcellularLocation>
        <location evidence="1">Membrane</location>
        <topology evidence="1">Multi-pass membrane protein</topology>
    </subcellularLocation>
</comment>
<feature type="transmembrane region" description="Helical" evidence="7">
    <location>
        <begin position="610"/>
        <end position="630"/>
    </location>
</feature>
<feature type="transmembrane region" description="Helical" evidence="7">
    <location>
        <begin position="170"/>
        <end position="197"/>
    </location>
</feature>
<reference evidence="9 10" key="1">
    <citation type="submission" date="2019-09" db="EMBL/GenBank/DDBJ databases">
        <title>Distinct polysaccharide growth profiles of human intestinal Prevotella copri isolates.</title>
        <authorList>
            <person name="Fehlner-Peach H."/>
            <person name="Magnabosco C."/>
            <person name="Raghavan V."/>
            <person name="Scher J.U."/>
            <person name="Tett A."/>
            <person name="Cox L.M."/>
            <person name="Gottsegen C."/>
            <person name="Watters A."/>
            <person name="Wiltshire- Gordon J.D."/>
            <person name="Segata N."/>
            <person name="Bonneau R."/>
            <person name="Littman D.R."/>
        </authorList>
    </citation>
    <scope>NUCLEOTIDE SEQUENCE [LARGE SCALE GENOMIC DNA]</scope>
    <source>
        <strain evidence="10">iAA917</strain>
    </source>
</reference>
<keyword evidence="6 7" id="KW-0472">Membrane</keyword>
<dbReference type="GO" id="GO:0008324">
    <property type="term" value="F:monoatomic cation transmembrane transporter activity"/>
    <property type="evidence" value="ECO:0007669"/>
    <property type="project" value="InterPro"/>
</dbReference>
<evidence type="ECO:0000313" key="10">
    <source>
        <dbReference type="Proteomes" id="UP000477980"/>
    </source>
</evidence>
<keyword evidence="4" id="KW-0677">Repeat</keyword>
<evidence type="ECO:0000256" key="3">
    <source>
        <dbReference type="ARBA" id="ARBA00022692"/>
    </source>
</evidence>
<dbReference type="Pfam" id="PF02080">
    <property type="entry name" value="TrkA_C"/>
    <property type="match status" value="1"/>
</dbReference>
<dbReference type="SUPFAM" id="SSF116726">
    <property type="entry name" value="TrkA C-terminal domain-like"/>
    <property type="match status" value="2"/>
</dbReference>
<dbReference type="Pfam" id="PF03600">
    <property type="entry name" value="CitMHS"/>
    <property type="match status" value="1"/>
</dbReference>
<feature type="transmembrane region" description="Helical" evidence="7">
    <location>
        <begin position="132"/>
        <end position="150"/>
    </location>
</feature>
<dbReference type="OrthoDB" id="9765532at2"/>
<evidence type="ECO:0000313" key="9">
    <source>
        <dbReference type="EMBL" id="MQP15269.1"/>
    </source>
</evidence>
<feature type="transmembrane region" description="Helical" evidence="7">
    <location>
        <begin position="46"/>
        <end position="67"/>
    </location>
</feature>
<accession>A0A6G1VPA3</accession>
<dbReference type="InterPro" id="IPR004680">
    <property type="entry name" value="Cit_transptr-like_dom"/>
</dbReference>
<evidence type="ECO:0000256" key="2">
    <source>
        <dbReference type="ARBA" id="ARBA00022448"/>
    </source>
</evidence>
<dbReference type="PANTHER" id="PTHR43652">
    <property type="entry name" value="BASIC AMINO ACID ANTIPORTER YFCC-RELATED"/>
    <property type="match status" value="1"/>
</dbReference>
<gene>
    <name evidence="9" type="ORF">F7D25_12805</name>
</gene>
<protein>
    <submittedName>
        <fullName evidence="9">Sodium-coupled transporter</fullName>
    </submittedName>
</protein>
<evidence type="ECO:0000259" key="8">
    <source>
        <dbReference type="PROSITE" id="PS51202"/>
    </source>
</evidence>
<dbReference type="AlphaFoldDB" id="A0A6G1VPA3"/>
<keyword evidence="3 7" id="KW-0812">Transmembrane</keyword>
<comment type="caution">
    <text evidence="9">The sequence shown here is derived from an EMBL/GenBank/DDBJ whole genome shotgun (WGS) entry which is preliminary data.</text>
</comment>
<dbReference type="EMBL" id="VZAH01000121">
    <property type="protein sequence ID" value="MQP15269.1"/>
    <property type="molecule type" value="Genomic_DNA"/>
</dbReference>
<feature type="domain" description="RCK C-terminal" evidence="8">
    <location>
        <begin position="222"/>
        <end position="318"/>
    </location>
</feature>
<evidence type="ECO:0000256" key="1">
    <source>
        <dbReference type="ARBA" id="ARBA00004141"/>
    </source>
</evidence>
<dbReference type="InterPro" id="IPR036721">
    <property type="entry name" value="RCK_C_sf"/>
</dbReference>
<feature type="transmembrane region" description="Helical" evidence="7">
    <location>
        <begin position="492"/>
        <end position="514"/>
    </location>
</feature>
<evidence type="ECO:0000256" key="5">
    <source>
        <dbReference type="ARBA" id="ARBA00022989"/>
    </source>
</evidence>
<sequence length="632" mass="67799">MTITLIILIITVAMFIWGKVRADIVALTALAALLVFGILTPAEALAGFSSPIVVMMIGLFVVGGAIMQTGLAKLTGNKLMALSRGNETITFLLVMLVTSFIGAFVSNTGTVALMMPIIMSLAAGSGMQSSRFLMPLAFAGSLGGMLTLIGTPPNLVIDEVLTEAGFKPLAFFSFFPVGIIVIAIGIIVLMPLSKIFLSRKQSGKKKKTKSLDDLVDEYRLLDNLHRYIVPSKRSAAAAKDENGEPMNIVGKTLKELSIQKKYGVSIIEIRNEKKSRLGLVQDVNQNMAKSSSTIQEHDILYIIGDEQKMQRFAQDYGLRRMKDVKIDFYDLGLTEIVVMPTSNFAGLRIGDANLRKRFGINVLGVKRGGGSSSSEGGRGGNEYITDNLIAAKLHVGDMLLVQGEWTNLTHLTADTTNWVVLDQPEKAADKVLLDYKAPVAAAIMLLMIAMMVFDFIPVAPVTAVIIAGLLTVFAGCFRNVEAAYKTINWESIVLIAAMMPMSTALEKTGASALVSQGLVDSLGSMGPTALLAGIYFTTSLMTMFISNTATAVLMAPIALVAAQQVGVSPYSFLFAVTLGASMCFASPFSTPPNALVMKAGGYTFMDYVKVGLPLQIIIGVVMTFVLPLLFPY</sequence>
<feature type="domain" description="RCK C-terminal" evidence="8">
    <location>
        <begin position="319"/>
        <end position="417"/>
    </location>
</feature>
<dbReference type="PROSITE" id="PS51202">
    <property type="entry name" value="RCK_C"/>
    <property type="match status" value="2"/>
</dbReference>
<evidence type="ECO:0000256" key="4">
    <source>
        <dbReference type="ARBA" id="ARBA00022737"/>
    </source>
</evidence>
<feature type="transmembrane region" description="Helical" evidence="7">
    <location>
        <begin position="459"/>
        <end position="480"/>
    </location>
</feature>
<evidence type="ECO:0000256" key="7">
    <source>
        <dbReference type="SAM" id="Phobius"/>
    </source>
</evidence>
<dbReference type="RefSeq" id="WP_153089817.1">
    <property type="nucleotide sequence ID" value="NZ_VZAH01000121.1"/>
</dbReference>
<dbReference type="Gene3D" id="3.30.70.1450">
    <property type="entry name" value="Regulator of K+ conductance, C-terminal domain"/>
    <property type="match status" value="2"/>
</dbReference>
<keyword evidence="5 7" id="KW-1133">Transmembrane helix</keyword>
<keyword evidence="2" id="KW-0813">Transport</keyword>
<feature type="transmembrane region" description="Helical" evidence="7">
    <location>
        <begin position="572"/>
        <end position="590"/>
    </location>
</feature>
<dbReference type="PANTHER" id="PTHR43652:SF1">
    <property type="entry name" value="RESPONSE REGULATOR"/>
    <property type="match status" value="1"/>
</dbReference>
<dbReference type="Proteomes" id="UP000477980">
    <property type="component" value="Unassembled WGS sequence"/>
</dbReference>
<dbReference type="GO" id="GO:0005886">
    <property type="term" value="C:plasma membrane"/>
    <property type="evidence" value="ECO:0007669"/>
    <property type="project" value="TreeGrafter"/>
</dbReference>
<name>A0A6G1VPA3_9BACT</name>
<organism evidence="9 10">
    <name type="scientific">Segatella copri</name>
    <dbReference type="NCBI Taxonomy" id="165179"/>
    <lineage>
        <taxon>Bacteria</taxon>
        <taxon>Pseudomonadati</taxon>
        <taxon>Bacteroidota</taxon>
        <taxon>Bacteroidia</taxon>
        <taxon>Bacteroidales</taxon>
        <taxon>Prevotellaceae</taxon>
        <taxon>Segatella</taxon>
    </lineage>
</organism>
<evidence type="ECO:0000256" key="6">
    <source>
        <dbReference type="ARBA" id="ARBA00023136"/>
    </source>
</evidence>
<dbReference type="GO" id="GO:0006813">
    <property type="term" value="P:potassium ion transport"/>
    <property type="evidence" value="ECO:0007669"/>
    <property type="project" value="InterPro"/>
</dbReference>
<dbReference type="InterPro" id="IPR051679">
    <property type="entry name" value="DASS-Related_Transporters"/>
</dbReference>
<feature type="transmembrane region" description="Helical" evidence="7">
    <location>
        <begin position="88"/>
        <end position="105"/>
    </location>
</feature>
<dbReference type="InterPro" id="IPR006037">
    <property type="entry name" value="RCK_C"/>
</dbReference>
<proteinExistence type="predicted"/>